<accession>X0TZJ7</accession>
<name>X0TZJ7_9ZZZZ</name>
<evidence type="ECO:0000313" key="1">
    <source>
        <dbReference type="EMBL" id="GAF81580.1"/>
    </source>
</evidence>
<dbReference type="EMBL" id="BARS01009930">
    <property type="protein sequence ID" value="GAF81580.1"/>
    <property type="molecule type" value="Genomic_DNA"/>
</dbReference>
<sequence length="35" mass="3865">MAKRGASERYALDDGQISRLWGVCKTLDDKVLVGL</sequence>
<gene>
    <name evidence="1" type="ORF">S01H1_18555</name>
</gene>
<feature type="non-terminal residue" evidence="1">
    <location>
        <position position="35"/>
    </location>
</feature>
<dbReference type="AlphaFoldDB" id="X0TZJ7"/>
<organism evidence="1">
    <name type="scientific">marine sediment metagenome</name>
    <dbReference type="NCBI Taxonomy" id="412755"/>
    <lineage>
        <taxon>unclassified sequences</taxon>
        <taxon>metagenomes</taxon>
        <taxon>ecological metagenomes</taxon>
    </lineage>
</organism>
<reference evidence="1" key="1">
    <citation type="journal article" date="2014" name="Front. Microbiol.">
        <title>High frequency of phylogenetically diverse reductive dehalogenase-homologous genes in deep subseafloor sedimentary metagenomes.</title>
        <authorList>
            <person name="Kawai M."/>
            <person name="Futagami T."/>
            <person name="Toyoda A."/>
            <person name="Takaki Y."/>
            <person name="Nishi S."/>
            <person name="Hori S."/>
            <person name="Arai W."/>
            <person name="Tsubouchi T."/>
            <person name="Morono Y."/>
            <person name="Uchiyama I."/>
            <person name="Ito T."/>
            <person name="Fujiyama A."/>
            <person name="Inagaki F."/>
            <person name="Takami H."/>
        </authorList>
    </citation>
    <scope>NUCLEOTIDE SEQUENCE</scope>
    <source>
        <strain evidence="1">Expedition CK06-06</strain>
    </source>
</reference>
<comment type="caution">
    <text evidence="1">The sequence shown here is derived from an EMBL/GenBank/DDBJ whole genome shotgun (WGS) entry which is preliminary data.</text>
</comment>
<proteinExistence type="predicted"/>
<protein>
    <submittedName>
        <fullName evidence="1">Uncharacterized protein</fullName>
    </submittedName>
</protein>